<gene>
    <name evidence="6" type="ORF">CKO21_08860</name>
</gene>
<feature type="domain" description="ATP-grasp" evidence="5">
    <location>
        <begin position="80"/>
        <end position="322"/>
    </location>
</feature>
<evidence type="ECO:0000256" key="1">
    <source>
        <dbReference type="ARBA" id="ARBA00022598"/>
    </source>
</evidence>
<dbReference type="RefSeq" id="WP_081728497.1">
    <property type="nucleotide sequence ID" value="NZ_NRRE01000023.1"/>
</dbReference>
<dbReference type="GO" id="GO:0005524">
    <property type="term" value="F:ATP binding"/>
    <property type="evidence" value="ECO:0007669"/>
    <property type="project" value="UniProtKB-UniRule"/>
</dbReference>
<dbReference type="PROSITE" id="PS00867">
    <property type="entry name" value="CPSASE_2"/>
    <property type="match status" value="1"/>
</dbReference>
<reference evidence="6" key="2">
    <citation type="journal article" date="2020" name="Microorganisms">
        <title>Osmotic Adaptation and Compatible Solute Biosynthesis of Phototrophic Bacteria as Revealed from Genome Analyses.</title>
        <authorList>
            <person name="Imhoff J.F."/>
            <person name="Rahn T."/>
            <person name="Kunzel S."/>
            <person name="Keller A."/>
            <person name="Neulinger S.C."/>
        </authorList>
    </citation>
    <scope>NUCLEOTIDE SEQUENCE</scope>
    <source>
        <strain evidence="6">DSM 9154</strain>
    </source>
</reference>
<dbReference type="InterPro" id="IPR005479">
    <property type="entry name" value="CPAse_ATP-bd"/>
</dbReference>
<dbReference type="Pfam" id="PF13535">
    <property type="entry name" value="ATP-grasp_4"/>
    <property type="match status" value="1"/>
</dbReference>
<name>A0A934QIF1_9PROT</name>
<evidence type="ECO:0000313" key="6">
    <source>
        <dbReference type="EMBL" id="MBK1697357.1"/>
    </source>
</evidence>
<dbReference type="PROSITE" id="PS50975">
    <property type="entry name" value="ATP_GRASP"/>
    <property type="match status" value="1"/>
</dbReference>
<accession>A0A934QIF1</accession>
<dbReference type="Proteomes" id="UP000778970">
    <property type="component" value="Unassembled WGS sequence"/>
</dbReference>
<dbReference type="PANTHER" id="PTHR43585">
    <property type="entry name" value="FUMIPYRROLE BIOSYNTHESIS PROTEIN C"/>
    <property type="match status" value="1"/>
</dbReference>
<comment type="caution">
    <text evidence="6">The sequence shown here is derived from an EMBL/GenBank/DDBJ whole genome shotgun (WGS) entry which is preliminary data.</text>
</comment>
<dbReference type="SUPFAM" id="SSF56059">
    <property type="entry name" value="Glutathione synthetase ATP-binding domain-like"/>
    <property type="match status" value="1"/>
</dbReference>
<dbReference type="GO" id="GO:0046872">
    <property type="term" value="F:metal ion binding"/>
    <property type="evidence" value="ECO:0007669"/>
    <property type="project" value="InterPro"/>
</dbReference>
<protein>
    <recommendedName>
        <fullName evidence="5">ATP-grasp domain-containing protein</fullName>
    </recommendedName>
</protein>
<sequence length="442" mass="50704">MTKHIHVVGLDDFNGSKLQRIDMPEGLRVHPLMAYEEVKGQDTINFNDLLETACQRLQDRTDPRDGVIGWWDFPTTSLVPQICQRFGLPGPSLESVLKCEHKYWSRLAQREAIPDYIPNFCAVDPFHDDPKSQLTLDYPFWIKPVKGFASQLGFRINSEADFDHAIEIIRQEIGRLGDPFDALLNKVELPEEVAAVGGHFCIAEEIIGGRQCTLEGYVHEGDVQIYGTVDSIRLPNRSSFQRYQYPSRLPRRVQRWMEAVAKRIMSHIGYDNATFNMEFFWDPKRKKLSMLEINPRLSQSHADLFEKVHGVPHFQIMTDLAIGRAPHWTGREGEANCAAKFFIRRFSDARVTSVPDADTIRQLEADFPGCEIDVRVKPGTVLSDLKDQDAYSYELADVFMGASNQQELLRNFAQVRKRLKFRFAKPTKHRRHPDPEEASSVT</sequence>
<evidence type="ECO:0000256" key="2">
    <source>
        <dbReference type="ARBA" id="ARBA00022741"/>
    </source>
</evidence>
<dbReference type="InterPro" id="IPR011761">
    <property type="entry name" value="ATP-grasp"/>
</dbReference>
<evidence type="ECO:0000259" key="5">
    <source>
        <dbReference type="PROSITE" id="PS50975"/>
    </source>
</evidence>
<dbReference type="PANTHER" id="PTHR43585:SF2">
    <property type="entry name" value="ATP-GRASP ENZYME FSQD"/>
    <property type="match status" value="1"/>
</dbReference>
<reference evidence="6" key="1">
    <citation type="submission" date="2017-08" db="EMBL/GenBank/DDBJ databases">
        <authorList>
            <person name="Imhoff J.F."/>
            <person name="Rahn T."/>
            <person name="Kuenzel S."/>
            <person name="Neulinger S.C."/>
        </authorList>
    </citation>
    <scope>NUCLEOTIDE SEQUENCE</scope>
    <source>
        <strain evidence="6">DSM 9154</strain>
    </source>
</reference>
<keyword evidence="3 4" id="KW-0067">ATP-binding</keyword>
<keyword evidence="7" id="KW-1185">Reference proteome</keyword>
<evidence type="ECO:0000256" key="3">
    <source>
        <dbReference type="ARBA" id="ARBA00022840"/>
    </source>
</evidence>
<dbReference type="GO" id="GO:0016874">
    <property type="term" value="F:ligase activity"/>
    <property type="evidence" value="ECO:0007669"/>
    <property type="project" value="UniProtKB-KW"/>
</dbReference>
<evidence type="ECO:0000313" key="7">
    <source>
        <dbReference type="Proteomes" id="UP000778970"/>
    </source>
</evidence>
<keyword evidence="1" id="KW-0436">Ligase</keyword>
<keyword evidence="2 4" id="KW-0547">Nucleotide-binding</keyword>
<dbReference type="EMBL" id="NRRE01000023">
    <property type="protein sequence ID" value="MBK1697357.1"/>
    <property type="molecule type" value="Genomic_DNA"/>
</dbReference>
<organism evidence="6 7">
    <name type="scientific">Rhodovibrio salinarum</name>
    <dbReference type="NCBI Taxonomy" id="1087"/>
    <lineage>
        <taxon>Bacteria</taxon>
        <taxon>Pseudomonadati</taxon>
        <taxon>Pseudomonadota</taxon>
        <taxon>Alphaproteobacteria</taxon>
        <taxon>Rhodospirillales</taxon>
        <taxon>Rhodovibrionaceae</taxon>
        <taxon>Rhodovibrio</taxon>
    </lineage>
</organism>
<dbReference type="Gene3D" id="3.30.470.20">
    <property type="entry name" value="ATP-grasp fold, B domain"/>
    <property type="match status" value="1"/>
</dbReference>
<evidence type="ECO:0000256" key="4">
    <source>
        <dbReference type="PROSITE-ProRule" id="PRU00409"/>
    </source>
</evidence>
<dbReference type="InterPro" id="IPR052032">
    <property type="entry name" value="ATP-dep_AA_Ligase"/>
</dbReference>
<dbReference type="AlphaFoldDB" id="A0A934QIF1"/>
<proteinExistence type="predicted"/>